<gene>
    <name evidence="1" type="ORF">SI8410_05006422</name>
</gene>
<organism evidence="1 2">
    <name type="scientific">Spirodela intermedia</name>
    <name type="common">Intermediate duckweed</name>
    <dbReference type="NCBI Taxonomy" id="51605"/>
    <lineage>
        <taxon>Eukaryota</taxon>
        <taxon>Viridiplantae</taxon>
        <taxon>Streptophyta</taxon>
        <taxon>Embryophyta</taxon>
        <taxon>Tracheophyta</taxon>
        <taxon>Spermatophyta</taxon>
        <taxon>Magnoliopsida</taxon>
        <taxon>Liliopsida</taxon>
        <taxon>Araceae</taxon>
        <taxon>Lemnoideae</taxon>
        <taxon>Spirodela</taxon>
    </lineage>
</organism>
<dbReference type="PANTHER" id="PTHR12265:SF0">
    <property type="entry name" value="EXPRESSED PROTEIN"/>
    <property type="match status" value="1"/>
</dbReference>
<dbReference type="Proteomes" id="UP000663760">
    <property type="component" value="Chromosome 5"/>
</dbReference>
<keyword evidence="2" id="KW-1185">Reference proteome</keyword>
<dbReference type="InterPro" id="IPR029058">
    <property type="entry name" value="AB_hydrolase_fold"/>
</dbReference>
<accession>A0A7I8KDB4</accession>
<dbReference type="Pfam" id="PF05705">
    <property type="entry name" value="DUF829"/>
    <property type="match status" value="1"/>
</dbReference>
<name>A0A7I8KDB4_SPIIN</name>
<dbReference type="EMBL" id="LR746268">
    <property type="protein sequence ID" value="CAA7395759.1"/>
    <property type="molecule type" value="Genomic_DNA"/>
</dbReference>
<reference evidence="1" key="1">
    <citation type="submission" date="2020-02" db="EMBL/GenBank/DDBJ databases">
        <authorList>
            <person name="Scholz U."/>
            <person name="Mascher M."/>
            <person name="Fiebig A."/>
        </authorList>
    </citation>
    <scope>NUCLEOTIDE SEQUENCE</scope>
</reference>
<evidence type="ECO:0000313" key="1">
    <source>
        <dbReference type="EMBL" id="CAA7395759.1"/>
    </source>
</evidence>
<dbReference type="PANTHER" id="PTHR12265">
    <property type="entry name" value="TRANSMEMBRANE PROTEIN 53"/>
    <property type="match status" value="1"/>
</dbReference>
<dbReference type="InterPro" id="IPR008547">
    <property type="entry name" value="DUF829_TMEM53"/>
</dbReference>
<proteinExistence type="predicted"/>
<dbReference type="Gene3D" id="3.40.50.1820">
    <property type="entry name" value="alpha/beta hydrolase"/>
    <property type="match status" value="1"/>
</dbReference>
<protein>
    <submittedName>
        <fullName evidence="1">Uncharacterized protein</fullName>
    </submittedName>
</protein>
<sequence>MWWGEGGRFYWGRREAGRTEGIVVAFAWTSSEERHMRQYIELYGSSGWNSLVCHADFLTMFFPEKATSLACSLLSELVKELRSRPLPVIFAAFSGGPKACMYKVLQIIEGKYEGLLDPDECQLVNDCICGQIYDSSPVDFTSDLGTRLILHPTAVRVSEPRKLVSWMAKMVASGLDTLFLSRFEAQRAEYWQTLYSSAKLGPILILCSEDDELAPRHIICNFAHHLREEDGDVKLVIWKSSPHLGHYDHHPDDYKSAVFELLSQAVMFHSRRVQLSGAALGMGSSGDQISESVCDLHRAAVCSNESFRRVATRPSDHFFLPSSLDYLESKDGGSAVQEEHKGGLFHVQNPPGMNPHGVLGQMLFDVCVPKNVEGWDIKPTGPLDRNQKLSRRPGPFNPMKCIRRCRM</sequence>
<dbReference type="SUPFAM" id="SSF53474">
    <property type="entry name" value="alpha/beta-Hydrolases"/>
    <property type="match status" value="1"/>
</dbReference>
<dbReference type="OrthoDB" id="77878at2759"/>
<evidence type="ECO:0000313" key="2">
    <source>
        <dbReference type="Proteomes" id="UP000663760"/>
    </source>
</evidence>
<dbReference type="AlphaFoldDB" id="A0A7I8KDB4"/>